<dbReference type="SUPFAM" id="SSF47459">
    <property type="entry name" value="HLH, helix-loop-helix DNA-binding domain"/>
    <property type="match status" value="1"/>
</dbReference>
<feature type="compositionally biased region" description="Low complexity" evidence="12">
    <location>
        <begin position="273"/>
        <end position="286"/>
    </location>
</feature>
<dbReference type="PANTHER" id="PTHR46062">
    <property type="entry name" value="STEROL REGULATORY ELEMENT-BINDING PROTEIN"/>
    <property type="match status" value="1"/>
</dbReference>
<evidence type="ECO:0000256" key="9">
    <source>
        <dbReference type="ARBA" id="ARBA00023163"/>
    </source>
</evidence>
<dbReference type="InterPro" id="IPR011598">
    <property type="entry name" value="bHLH_dom"/>
</dbReference>
<keyword evidence="4" id="KW-0256">Endoplasmic reticulum</keyword>
<evidence type="ECO:0000256" key="7">
    <source>
        <dbReference type="ARBA" id="ARBA00023125"/>
    </source>
</evidence>
<dbReference type="Gene3D" id="4.10.280.10">
    <property type="entry name" value="Helix-loop-helix DNA-binding domain"/>
    <property type="match status" value="1"/>
</dbReference>
<evidence type="ECO:0000256" key="13">
    <source>
        <dbReference type="SAM" id="Phobius"/>
    </source>
</evidence>
<evidence type="ECO:0000256" key="8">
    <source>
        <dbReference type="ARBA" id="ARBA00023136"/>
    </source>
</evidence>
<feature type="compositionally biased region" description="Polar residues" evidence="12">
    <location>
        <begin position="94"/>
        <end position="116"/>
    </location>
</feature>
<evidence type="ECO:0000256" key="1">
    <source>
        <dbReference type="ARBA" id="ARBA00004123"/>
    </source>
</evidence>
<protein>
    <submittedName>
        <fullName evidence="16">Uncharacterized protein LOC100200726</fullName>
    </submittedName>
</protein>
<feature type="domain" description="BHLH" evidence="14">
    <location>
        <begin position="381"/>
        <end position="432"/>
    </location>
</feature>
<keyword evidence="5 13" id="KW-1133">Transmembrane helix</keyword>
<evidence type="ECO:0000256" key="3">
    <source>
        <dbReference type="ARBA" id="ARBA00022692"/>
    </source>
</evidence>
<dbReference type="Proteomes" id="UP001652625">
    <property type="component" value="Chromosome 13"/>
</dbReference>
<keyword evidence="6" id="KW-0805">Transcription regulation</keyword>
<keyword evidence="3 13" id="KW-0812">Transmembrane</keyword>
<reference evidence="16" key="1">
    <citation type="submission" date="2025-08" db="UniProtKB">
        <authorList>
            <consortium name="RefSeq"/>
        </authorList>
    </citation>
    <scope>IDENTIFICATION</scope>
</reference>
<dbReference type="GeneID" id="100200726"/>
<sequence>MDSFLKGKKPEFLQENMMDHLQIDFDLVGSQDFHCSQLDPSLNDDFFIDDVFSLNCDLNHDVSNSSLDNLSLSQSSSSFPYQYSPGSGSIDSGVSNSVDLSLPDSPQQLSPNSTDQNYKESCHSKTNPEYNENIFSGNNLLFQKELLDKYIQEQVTQALYQQQIKQMQQQNLNQNMLIMQSKALQEDTMKQAVQLHQVQQQLFMHHKDINYHNQQQQLPQQLQQVSPPPPQVSPPPPVITNVKSESQLIKMLTNKKNNFVNALHLKKDKIQKNNKSPCNKPNKQKQSFSVSTENNVEPDSKSALTMLLMQKPQPKHSLMPAFSNHCDIGALSGKHLEKVVPFSAQFTNVDKPADKIPIKRLNPDSPDSAHTLKVKAPAAKKTRVEHVVIEKRYRMKITDSLNELKKLLPCSEESKATKNGILQSSIDELLRLQKENNALKRKNEKLMTLFNELRKVGIIPNTSVSTSSSESNVSVINQIQNKKNETEIIDPEINQDHYASPLLRQSARDGAKFVTCMFMFSFLFISPWKLFYENDHVSIDGTQFSSRHLLNVQEQEASAKYSLVSSLFNIILSLFILMLLLLSGKPKCPKSVKRAQCFRSQLLKAQKKINKHDYEDARGFIRIGLFVIGNSCPKTTYGMLASFTWKCLCHMLYQLGILTILETIGRSVLPIYISGAKEKEHEQFTSRLSAEAYIKLHEIAMKDKSSSYLEVACYIMNAIYAAEGSGDEELLCTTYTTAVIHMREKVRWFSYLLQYYFIGCAHHVSLASKSEHVFAVDWIFESRGYGFFTSSLWNINHTTLLNNVKDNVEVDEANLLQLVYAQFQEFLLTKALKRIVLPVTWYPNEGKIELHQRALSFLEDLGVGPVSEQMDSAYIHLTSFYAWWGSLFKQYLLIKKSGIVDQVELNKQVESFNEIISPEKNQLVTMCKSVFQSFISVTEFQTNSKKLSSLNIEQEAYKIAAMLENAHKEIVSNIEILPKSDESTIEELLIIWCSDLIAKATYLLWEVAPVQKSFQELHLLLCNSSFMNSLSKKYPELISTLQRHDFEMHVMSGSCRSTLLRQLKKSQQLFSVSRKIDINNASYLSSNNIFPLKQDGFLS</sequence>
<comment type="subcellular location">
    <subcellularLocation>
        <location evidence="2">Endoplasmic reticulum membrane</location>
        <topology evidence="2">Multi-pass membrane protein</topology>
    </subcellularLocation>
    <subcellularLocation>
        <location evidence="1">Nucleus</location>
    </subcellularLocation>
</comment>
<keyword evidence="9" id="KW-0804">Transcription</keyword>
<gene>
    <name evidence="16" type="primary">LOC100200726</name>
</gene>
<feature type="region of interest" description="Disordered" evidence="12">
    <location>
        <begin position="94"/>
        <end position="126"/>
    </location>
</feature>
<accession>A0ABM4DDK6</accession>
<evidence type="ECO:0000256" key="6">
    <source>
        <dbReference type="ARBA" id="ARBA00023015"/>
    </source>
</evidence>
<dbReference type="PANTHER" id="PTHR46062:SF1">
    <property type="entry name" value="LP12374P"/>
    <property type="match status" value="1"/>
</dbReference>
<keyword evidence="8 13" id="KW-0472">Membrane</keyword>
<feature type="compositionally biased region" description="Polar residues" evidence="12">
    <location>
        <begin position="287"/>
        <end position="297"/>
    </location>
</feature>
<evidence type="ECO:0000256" key="11">
    <source>
        <dbReference type="SAM" id="Coils"/>
    </source>
</evidence>
<keyword evidence="10" id="KW-0539">Nucleus</keyword>
<dbReference type="InterPro" id="IPR036638">
    <property type="entry name" value="HLH_DNA-bd_sf"/>
</dbReference>
<proteinExistence type="predicted"/>
<evidence type="ECO:0000256" key="12">
    <source>
        <dbReference type="SAM" id="MobiDB-lite"/>
    </source>
</evidence>
<evidence type="ECO:0000313" key="15">
    <source>
        <dbReference type="Proteomes" id="UP001652625"/>
    </source>
</evidence>
<organism evidence="15 16">
    <name type="scientific">Hydra vulgaris</name>
    <name type="common">Hydra</name>
    <name type="synonym">Hydra attenuata</name>
    <dbReference type="NCBI Taxonomy" id="6087"/>
    <lineage>
        <taxon>Eukaryota</taxon>
        <taxon>Metazoa</taxon>
        <taxon>Cnidaria</taxon>
        <taxon>Hydrozoa</taxon>
        <taxon>Hydroidolina</taxon>
        <taxon>Anthoathecata</taxon>
        <taxon>Aplanulata</taxon>
        <taxon>Hydridae</taxon>
        <taxon>Hydra</taxon>
    </lineage>
</organism>
<dbReference type="CDD" id="cd19685">
    <property type="entry name" value="bHLH-O_HERP_HES"/>
    <property type="match status" value="1"/>
</dbReference>
<feature type="transmembrane region" description="Helical" evidence="13">
    <location>
        <begin position="561"/>
        <end position="584"/>
    </location>
</feature>
<keyword evidence="7" id="KW-0238">DNA-binding</keyword>
<feature type="coiled-coil region" evidence="11">
    <location>
        <begin position="422"/>
        <end position="456"/>
    </location>
</feature>
<feature type="region of interest" description="Disordered" evidence="12">
    <location>
        <begin position="270"/>
        <end position="297"/>
    </location>
</feature>
<dbReference type="RefSeq" id="XP_065672483.1">
    <property type="nucleotide sequence ID" value="XM_065816411.1"/>
</dbReference>
<evidence type="ECO:0000313" key="16">
    <source>
        <dbReference type="RefSeq" id="XP_065672483.1"/>
    </source>
</evidence>
<evidence type="ECO:0000256" key="2">
    <source>
        <dbReference type="ARBA" id="ARBA00004477"/>
    </source>
</evidence>
<feature type="transmembrane region" description="Helical" evidence="13">
    <location>
        <begin position="510"/>
        <end position="528"/>
    </location>
</feature>
<dbReference type="SMART" id="SM00353">
    <property type="entry name" value="HLH"/>
    <property type="match status" value="1"/>
</dbReference>
<keyword evidence="15" id="KW-1185">Reference proteome</keyword>
<dbReference type="PROSITE" id="PS50888">
    <property type="entry name" value="BHLH"/>
    <property type="match status" value="1"/>
</dbReference>
<name>A0ABM4DDK6_HYDVU</name>
<evidence type="ECO:0000256" key="4">
    <source>
        <dbReference type="ARBA" id="ARBA00022824"/>
    </source>
</evidence>
<dbReference type="Pfam" id="PF00010">
    <property type="entry name" value="HLH"/>
    <property type="match status" value="1"/>
</dbReference>
<keyword evidence="11" id="KW-0175">Coiled coil</keyword>
<evidence type="ECO:0000259" key="14">
    <source>
        <dbReference type="PROSITE" id="PS50888"/>
    </source>
</evidence>
<evidence type="ECO:0000256" key="10">
    <source>
        <dbReference type="ARBA" id="ARBA00023242"/>
    </source>
</evidence>
<evidence type="ECO:0000256" key="5">
    <source>
        <dbReference type="ARBA" id="ARBA00022989"/>
    </source>
</evidence>